<dbReference type="AlphaFoldDB" id="A0A6P8C773"/>
<dbReference type="Pfam" id="PF24924">
    <property type="entry name" value="DUF7745"/>
    <property type="match status" value="1"/>
</dbReference>
<dbReference type="OrthoDB" id="977101at2759"/>
<dbReference type="GeneID" id="116193710"/>
<feature type="coiled-coil region" evidence="1">
    <location>
        <begin position="423"/>
        <end position="481"/>
    </location>
</feature>
<keyword evidence="4" id="KW-1185">Reference proteome</keyword>
<dbReference type="RefSeq" id="XP_031378319.1">
    <property type="nucleotide sequence ID" value="XM_031522459.1"/>
</dbReference>
<reference evidence="4" key="1">
    <citation type="journal article" date="2020" name="Plant Biotechnol. J.">
        <title>The pomegranate (Punica granatum L.) draft genome dissects genetic divergence between soft- and hard-seeded cultivars.</title>
        <authorList>
            <person name="Luo X."/>
            <person name="Li H."/>
            <person name="Wu Z."/>
            <person name="Yao W."/>
            <person name="Zhao P."/>
            <person name="Cao D."/>
            <person name="Yu H."/>
            <person name="Li K."/>
            <person name="Poudel K."/>
            <person name="Zhao D."/>
            <person name="Zhang F."/>
            <person name="Xia X."/>
            <person name="Chen L."/>
            <person name="Wang Q."/>
            <person name="Jing D."/>
            <person name="Cao S."/>
        </authorList>
    </citation>
    <scope>NUCLEOTIDE SEQUENCE [LARGE SCALE GENOMIC DNA]</scope>
    <source>
        <strain evidence="4">cv. Tunisia</strain>
    </source>
</reference>
<feature type="compositionally biased region" description="Polar residues" evidence="2">
    <location>
        <begin position="406"/>
        <end position="420"/>
    </location>
</feature>
<dbReference type="PANTHER" id="PTHR48200:SF1">
    <property type="entry name" value="AMINOTRANSFERASE-LIKE PLANT MOBILE DOMAIN-CONTAINING PROTEIN"/>
    <property type="match status" value="1"/>
</dbReference>
<evidence type="ECO:0000313" key="4">
    <source>
        <dbReference type="Proteomes" id="UP000515151"/>
    </source>
</evidence>
<evidence type="ECO:0000256" key="1">
    <source>
        <dbReference type="SAM" id="Coils"/>
    </source>
</evidence>
<dbReference type="InterPro" id="IPR056647">
    <property type="entry name" value="DUF7745"/>
</dbReference>
<evidence type="ECO:0000256" key="2">
    <source>
        <dbReference type="SAM" id="MobiDB-lite"/>
    </source>
</evidence>
<proteinExistence type="predicted"/>
<reference evidence="5" key="2">
    <citation type="submission" date="2025-08" db="UniProtKB">
        <authorList>
            <consortium name="RefSeq"/>
        </authorList>
    </citation>
    <scope>IDENTIFICATION</scope>
    <source>
        <tissue evidence="5">Leaf</tissue>
    </source>
</reference>
<protein>
    <submittedName>
        <fullName evidence="5">Uncharacterized protein LOC116193710</fullName>
    </submittedName>
</protein>
<organism evidence="4 5">
    <name type="scientific">Punica granatum</name>
    <name type="common">Pomegranate</name>
    <dbReference type="NCBI Taxonomy" id="22663"/>
    <lineage>
        <taxon>Eukaryota</taxon>
        <taxon>Viridiplantae</taxon>
        <taxon>Streptophyta</taxon>
        <taxon>Embryophyta</taxon>
        <taxon>Tracheophyta</taxon>
        <taxon>Spermatophyta</taxon>
        <taxon>Magnoliopsida</taxon>
        <taxon>eudicotyledons</taxon>
        <taxon>Gunneridae</taxon>
        <taxon>Pentapetalae</taxon>
        <taxon>rosids</taxon>
        <taxon>malvids</taxon>
        <taxon>Myrtales</taxon>
        <taxon>Lythraceae</taxon>
        <taxon>Punica</taxon>
    </lineage>
</organism>
<evidence type="ECO:0000259" key="3">
    <source>
        <dbReference type="Pfam" id="PF24924"/>
    </source>
</evidence>
<sequence>MAHSFSYPRLDRLTPPLEEIARIWTALRPIDCHYIAVFVGDVPFLATRRVDWNFLEAAIAFWNPSRAVFNIQGTKLAPTIEEYRTLIGRTAVVHGIVEPNFDTTRPTLVSRLLGVPTTRLNAELAYSGSTEIAIEKLLLFIESRAHRVQGDFLRKDLCHAVLLLIFGTLLFPRSHSLIDAPLASVVLQVVGGRGYEVVLVAETVRSLDRVLRTRDRRMRGSPILLQIWFQSHANPLGLVRPVMYFNGPESIISRLLSLVRVEERKISEWIKIFREIPPRGFKWRAAWMPPGPAAIRCPDFNGVPLVSHAGSTTYFPARVMRQFGILQTVPEDTTRAKFEHTWREDQTFGERQRDIERVLDAWRTVVIERSYFLEHPTLEEQDFQATEEYVLCFYRWGPTTHEDSTDSPQAEDNGPTGASLTPNVAIQAELANIRVERDHLRREVAEKDEQLVDQRQLQRELAQARAELQRPEQELARANVALERFRKRARGGPRTP</sequence>
<accession>A0A6P8C773</accession>
<name>A0A6P8C773_PUNGR</name>
<dbReference type="Proteomes" id="UP000515151">
    <property type="component" value="Chromosome 2"/>
</dbReference>
<dbReference type="PANTHER" id="PTHR48200">
    <property type="entry name" value="PROTEIN, PUTATIVE-RELATED"/>
    <property type="match status" value="1"/>
</dbReference>
<feature type="region of interest" description="Disordered" evidence="2">
    <location>
        <begin position="401"/>
        <end position="420"/>
    </location>
</feature>
<keyword evidence="1" id="KW-0175">Coiled coil</keyword>
<evidence type="ECO:0000313" key="5">
    <source>
        <dbReference type="RefSeq" id="XP_031378319.1"/>
    </source>
</evidence>
<feature type="domain" description="DUF7745" evidence="3">
    <location>
        <begin position="49"/>
        <end position="366"/>
    </location>
</feature>
<gene>
    <name evidence="5" type="primary">LOC116193710</name>
</gene>